<dbReference type="Proteomes" id="UP000000420">
    <property type="component" value="Chromosome"/>
</dbReference>
<organism evidence="2 3">
    <name type="scientific">Xanthomonas campestris pv. campestris (strain 8004)</name>
    <dbReference type="NCBI Taxonomy" id="314565"/>
    <lineage>
        <taxon>Bacteria</taxon>
        <taxon>Pseudomonadati</taxon>
        <taxon>Pseudomonadota</taxon>
        <taxon>Gammaproteobacteria</taxon>
        <taxon>Lysobacterales</taxon>
        <taxon>Lysobacteraceae</taxon>
        <taxon>Xanthomonas</taxon>
    </lineage>
</organism>
<evidence type="ECO:0000256" key="1">
    <source>
        <dbReference type="SAM" id="MobiDB-lite"/>
    </source>
</evidence>
<feature type="region of interest" description="Disordered" evidence="1">
    <location>
        <begin position="1"/>
        <end position="26"/>
    </location>
</feature>
<evidence type="ECO:0000313" key="3">
    <source>
        <dbReference type="Proteomes" id="UP000000420"/>
    </source>
</evidence>
<gene>
    <name evidence="2" type="ordered locus">XC_2995</name>
</gene>
<proteinExistence type="predicted"/>
<accession>A0A0H2X9N7</accession>
<reference evidence="2 3" key="1">
    <citation type="journal article" date="2005" name="Genome Res.">
        <title>Comparative and functional genomic analyses of the pathogenicity of phytopathogen Xanthomonas campestris pv. campestris.</title>
        <authorList>
            <person name="Qian W."/>
            <person name="Jia Y."/>
            <person name="Ren S.X."/>
            <person name="He Y.Q."/>
            <person name="Feng J.X."/>
            <person name="Lu L.F."/>
            <person name="Sun Q."/>
            <person name="Ying G."/>
            <person name="Tang D.J."/>
            <person name="Tang H."/>
            <person name="Wu W."/>
            <person name="Hao P."/>
            <person name="Wang L."/>
            <person name="Jiang B.L."/>
            <person name="Zeng S."/>
            <person name="Gu W.Y."/>
            <person name="Lu G."/>
            <person name="Rong L."/>
            <person name="Tian Y."/>
            <person name="Yao Z."/>
            <person name="Fu G."/>
            <person name="Chen B."/>
            <person name="Fang R."/>
            <person name="Qiang B."/>
            <person name="Chen Z."/>
            <person name="Zhao G.P."/>
            <person name="Tang J.L."/>
            <person name="He C."/>
        </authorList>
    </citation>
    <scope>NUCLEOTIDE SEQUENCE [LARGE SCALE GENOMIC DNA]</scope>
    <source>
        <strain evidence="2 3">8004</strain>
    </source>
</reference>
<dbReference type="EMBL" id="CP000050">
    <property type="protein sequence ID" value="AAY50043.1"/>
    <property type="molecule type" value="Genomic_DNA"/>
</dbReference>
<evidence type="ECO:0000313" key="2">
    <source>
        <dbReference type="EMBL" id="AAY50043.1"/>
    </source>
</evidence>
<name>A0A0H2X9N7_XANC8</name>
<dbReference type="HOGENOM" id="CLU_067503_0_0_6"/>
<dbReference type="AlphaFoldDB" id="A0A0H2X9N7"/>
<dbReference type="KEGG" id="xcb:XC_2995"/>
<evidence type="ECO:0008006" key="4">
    <source>
        <dbReference type="Google" id="ProtNLM"/>
    </source>
</evidence>
<protein>
    <recommendedName>
        <fullName evidence="4">Type III effector</fullName>
    </recommendedName>
</protein>
<sequence length="332" mass="36905">MKIKVRSSRNLKVPRGSDLPSRIQDVDMPKIHRSNGLHESHSPNGLAGFDQESIVKLHEYTAPEFLGLSKFSSKKKEVNASTMQNLKLAEDAVLKVKYLLPYGAGNQKTDISYTQGESWARRAMLRDNEYNQDPIQNAGRAVAYQAGNCNEHANVGYTLLAASSLNAPLLRVSDADEDHAYVLIGDPRDPTWGEKDTVVVDAWVTHPTAMTLDQSKGLNPQPTPLFQRPPRAQPDARATAALANVSPVSTENVNKYLLEQRGAPEIGQPLLRHIDAYVDTSKFFNERVSVGDPSTRYQSSALSSKSFDKIMYCTIEKENYADAAWRGNGFRW</sequence>